<keyword evidence="12" id="KW-0564">Palmitate</keyword>
<evidence type="ECO:0000259" key="16">
    <source>
        <dbReference type="Pfam" id="PF02563"/>
    </source>
</evidence>
<dbReference type="Gene3D" id="3.30.1950.10">
    <property type="entry name" value="wza like domain"/>
    <property type="match status" value="1"/>
</dbReference>
<sequence length="376" mass="39881">MRFAVPVLLSLSLAACGALPSEGPGAIDISAEKVQADAALTGYSLVPLDPASVQVVNAYRPQRFASQFLGVGNGGSTSVLGVGDSLKIGIWEATSEGLFTTSDSGVAMIPAVVDEGGFVFVPYAGRIRAAGLTVEGLRQSIQEKLVGKAVEPQVVVTLGEKLSTTAVVVGDAAKPGVYPLPNRTVRLLDLIASAGGARQATYETEVTLKRGQRSGTIRLENLIEYPENNVTVSPGDTVLLLHQPRTFSVFGATKQNTLVPFKTKDVTLAEGLATVGGLLDSKANAGGIFLFRYEDVALARSLDPKLSADLPPDRAVPVVYRLDLKDPRGFFLAREFELRDKDILYVSNHPTAEFGKFLNIISPLLTTARNVDALTD</sequence>
<feature type="domain" description="Polysaccharide export protein N-terminal" evidence="16">
    <location>
        <begin position="77"/>
        <end position="158"/>
    </location>
</feature>
<evidence type="ECO:0000256" key="4">
    <source>
        <dbReference type="ARBA" id="ARBA00022452"/>
    </source>
</evidence>
<evidence type="ECO:0000313" key="18">
    <source>
        <dbReference type="EMBL" id="MFD1694600.1"/>
    </source>
</evidence>
<proteinExistence type="inferred from homology"/>
<keyword evidence="13" id="KW-0998">Cell outer membrane</keyword>
<gene>
    <name evidence="18" type="ORF">ACFSC7_03670</name>
</gene>
<evidence type="ECO:0000256" key="9">
    <source>
        <dbReference type="ARBA" id="ARBA00023065"/>
    </source>
</evidence>
<evidence type="ECO:0000256" key="7">
    <source>
        <dbReference type="ARBA" id="ARBA00022729"/>
    </source>
</evidence>
<dbReference type="RefSeq" id="WP_149891566.1">
    <property type="nucleotide sequence ID" value="NZ_JBHUFA010000001.1"/>
</dbReference>
<dbReference type="Pfam" id="PF22461">
    <property type="entry name" value="SLBB_2"/>
    <property type="match status" value="2"/>
</dbReference>
<comment type="subcellular location">
    <subcellularLocation>
        <location evidence="1">Cell outer membrane</location>
        <topology evidence="1">Multi-pass membrane protein</topology>
    </subcellularLocation>
</comment>
<keyword evidence="11" id="KW-0472">Membrane</keyword>
<comment type="similarity">
    <text evidence="2">Belongs to the BexD/CtrA/VexA family.</text>
</comment>
<dbReference type="PANTHER" id="PTHR33619:SF3">
    <property type="entry name" value="POLYSACCHARIDE EXPORT PROTEIN GFCE-RELATED"/>
    <property type="match status" value="1"/>
</dbReference>
<evidence type="ECO:0000256" key="1">
    <source>
        <dbReference type="ARBA" id="ARBA00004571"/>
    </source>
</evidence>
<evidence type="ECO:0000256" key="14">
    <source>
        <dbReference type="ARBA" id="ARBA00023288"/>
    </source>
</evidence>
<dbReference type="PANTHER" id="PTHR33619">
    <property type="entry name" value="POLYSACCHARIDE EXPORT PROTEIN GFCE-RELATED"/>
    <property type="match status" value="1"/>
</dbReference>
<evidence type="ECO:0000256" key="5">
    <source>
        <dbReference type="ARBA" id="ARBA00022597"/>
    </source>
</evidence>
<keyword evidence="5" id="KW-0762">Sugar transport</keyword>
<evidence type="ECO:0000256" key="11">
    <source>
        <dbReference type="ARBA" id="ARBA00023136"/>
    </source>
</evidence>
<keyword evidence="14" id="KW-0449">Lipoprotein</keyword>
<dbReference type="InterPro" id="IPR054765">
    <property type="entry name" value="SLBB_dom"/>
</dbReference>
<accession>A0ABW4JRZ7</accession>
<keyword evidence="4" id="KW-1134">Transmembrane beta strand</keyword>
<dbReference type="Pfam" id="PF02563">
    <property type="entry name" value="Poly_export"/>
    <property type="match status" value="1"/>
</dbReference>
<evidence type="ECO:0000256" key="12">
    <source>
        <dbReference type="ARBA" id="ARBA00023139"/>
    </source>
</evidence>
<evidence type="ECO:0000256" key="6">
    <source>
        <dbReference type="ARBA" id="ARBA00022692"/>
    </source>
</evidence>
<feature type="signal peptide" evidence="15">
    <location>
        <begin position="1"/>
        <end position="17"/>
    </location>
</feature>
<keyword evidence="10" id="KW-0626">Porin</keyword>
<dbReference type="PROSITE" id="PS51257">
    <property type="entry name" value="PROKAR_LIPOPROTEIN"/>
    <property type="match status" value="1"/>
</dbReference>
<dbReference type="EMBL" id="JBHUFA010000001">
    <property type="protein sequence ID" value="MFD1694600.1"/>
    <property type="molecule type" value="Genomic_DNA"/>
</dbReference>
<keyword evidence="6" id="KW-0812">Transmembrane</keyword>
<keyword evidence="19" id="KW-1185">Reference proteome</keyword>
<evidence type="ECO:0000256" key="8">
    <source>
        <dbReference type="ARBA" id="ARBA00023047"/>
    </source>
</evidence>
<reference evidence="19" key="1">
    <citation type="journal article" date="2019" name="Int. J. Syst. Evol. Microbiol.">
        <title>The Global Catalogue of Microorganisms (GCM) 10K type strain sequencing project: providing services to taxonomists for standard genome sequencing and annotation.</title>
        <authorList>
            <consortium name="The Broad Institute Genomics Platform"/>
            <consortium name="The Broad Institute Genome Sequencing Center for Infectious Disease"/>
            <person name="Wu L."/>
            <person name="Ma J."/>
        </authorList>
    </citation>
    <scope>NUCLEOTIDE SEQUENCE [LARGE SCALE GENOMIC DNA]</scope>
    <source>
        <strain evidence="19">JCM 3369</strain>
    </source>
</reference>
<dbReference type="Gene3D" id="3.10.560.10">
    <property type="entry name" value="Outer membrane lipoprotein wza domain like"/>
    <property type="match status" value="2"/>
</dbReference>
<evidence type="ECO:0000313" key="19">
    <source>
        <dbReference type="Proteomes" id="UP001597327"/>
    </source>
</evidence>
<feature type="domain" description="SLBB" evidence="17">
    <location>
        <begin position="167"/>
        <end position="238"/>
    </location>
</feature>
<feature type="domain" description="SLBB" evidence="17">
    <location>
        <begin position="247"/>
        <end position="346"/>
    </location>
</feature>
<evidence type="ECO:0000256" key="3">
    <source>
        <dbReference type="ARBA" id="ARBA00022448"/>
    </source>
</evidence>
<dbReference type="Proteomes" id="UP001597327">
    <property type="component" value="Unassembled WGS sequence"/>
</dbReference>
<organism evidence="18 19">
    <name type="scientific">Roseibium aestuarii</name>
    <dbReference type="NCBI Taxonomy" id="2600299"/>
    <lineage>
        <taxon>Bacteria</taxon>
        <taxon>Pseudomonadati</taxon>
        <taxon>Pseudomonadota</taxon>
        <taxon>Alphaproteobacteria</taxon>
        <taxon>Hyphomicrobiales</taxon>
        <taxon>Stappiaceae</taxon>
        <taxon>Roseibium</taxon>
    </lineage>
</organism>
<evidence type="ECO:0000256" key="10">
    <source>
        <dbReference type="ARBA" id="ARBA00023114"/>
    </source>
</evidence>
<keyword evidence="9" id="KW-0406">Ion transport</keyword>
<evidence type="ECO:0000256" key="15">
    <source>
        <dbReference type="SAM" id="SignalP"/>
    </source>
</evidence>
<keyword evidence="3" id="KW-0813">Transport</keyword>
<name>A0ABW4JRZ7_9HYPH</name>
<keyword evidence="7 15" id="KW-0732">Signal</keyword>
<keyword evidence="8" id="KW-0625">Polysaccharide transport</keyword>
<evidence type="ECO:0000256" key="13">
    <source>
        <dbReference type="ARBA" id="ARBA00023237"/>
    </source>
</evidence>
<dbReference type="InterPro" id="IPR003715">
    <property type="entry name" value="Poly_export_N"/>
</dbReference>
<evidence type="ECO:0000259" key="17">
    <source>
        <dbReference type="Pfam" id="PF22461"/>
    </source>
</evidence>
<comment type="caution">
    <text evidence="18">The sequence shown here is derived from an EMBL/GenBank/DDBJ whole genome shotgun (WGS) entry which is preliminary data.</text>
</comment>
<evidence type="ECO:0000256" key="2">
    <source>
        <dbReference type="ARBA" id="ARBA00009450"/>
    </source>
</evidence>
<dbReference type="InterPro" id="IPR049712">
    <property type="entry name" value="Poly_export"/>
</dbReference>
<feature type="chain" id="PRO_5047030366" evidence="15">
    <location>
        <begin position="18"/>
        <end position="376"/>
    </location>
</feature>
<protein>
    <submittedName>
        <fullName evidence="18">Polysaccharide biosynthesis/export family protein</fullName>
    </submittedName>
</protein>